<dbReference type="Proteomes" id="UP000630615">
    <property type="component" value="Unassembled WGS sequence"/>
</dbReference>
<dbReference type="EC" id="4.1.1.48" evidence="8"/>
<evidence type="ECO:0000313" key="10">
    <source>
        <dbReference type="EMBL" id="GGC91921.1"/>
    </source>
</evidence>
<name>A0ABQ1PBD3_9ENTE</name>
<evidence type="ECO:0000256" key="5">
    <source>
        <dbReference type="ARBA" id="ARBA00022822"/>
    </source>
</evidence>
<dbReference type="InterPro" id="IPR013798">
    <property type="entry name" value="Indole-3-glycerol_P_synth_dom"/>
</dbReference>
<dbReference type="NCBIfam" id="NF001371">
    <property type="entry name" value="PRK00278.1-3"/>
    <property type="match status" value="1"/>
</dbReference>
<evidence type="ECO:0000259" key="9">
    <source>
        <dbReference type="Pfam" id="PF00218"/>
    </source>
</evidence>
<keyword evidence="5 8" id="KW-0822">Tryptophan biosynthesis</keyword>
<dbReference type="Gene3D" id="3.20.20.70">
    <property type="entry name" value="Aldolase class I"/>
    <property type="match status" value="1"/>
</dbReference>
<evidence type="ECO:0000256" key="3">
    <source>
        <dbReference type="ARBA" id="ARBA00022605"/>
    </source>
</evidence>
<sequence length="252" mass="28271">MDFLDQILSEKRQETAQMTKEKLQPLRQTISFYERVNAQPERMHIIGEVKRASPSKGAINLGVDILEQAKAYEQAGVTAISVLTDESFFKGSIEDLRQIAAQVNIPVLCKDFIIDEKQLIRARNAGATIVLLIVAALSYAELEQLYTQALALDLEVLVEVHDEQELIIAEKLGAVLIGVNNRNLKTFEVSLEVSQTLGEKQTTQAVYISESGFSNQEQAERVKERYQAILVGEGLMRQNDPKSKVKELQVKR</sequence>
<evidence type="ECO:0000256" key="7">
    <source>
        <dbReference type="ARBA" id="ARBA00023239"/>
    </source>
</evidence>
<accession>A0ABQ1PBD3</accession>
<comment type="similarity">
    <text evidence="8">Belongs to the TrpC family.</text>
</comment>
<organism evidence="10 11">
    <name type="scientific">Enterococcus wangshanyuanii</name>
    <dbReference type="NCBI Taxonomy" id="2005703"/>
    <lineage>
        <taxon>Bacteria</taxon>
        <taxon>Bacillati</taxon>
        <taxon>Bacillota</taxon>
        <taxon>Bacilli</taxon>
        <taxon>Lactobacillales</taxon>
        <taxon>Enterococcaceae</taxon>
        <taxon>Enterococcus</taxon>
    </lineage>
</organism>
<gene>
    <name evidence="8 10" type="primary">trpC</name>
    <name evidence="10" type="ORF">GCM10011573_21880</name>
</gene>
<dbReference type="SUPFAM" id="SSF51366">
    <property type="entry name" value="Ribulose-phoshate binding barrel"/>
    <property type="match status" value="1"/>
</dbReference>
<proteinExistence type="inferred from homology"/>
<reference evidence="11" key="1">
    <citation type="journal article" date="2019" name="Int. J. Syst. Evol. Microbiol.">
        <title>The Global Catalogue of Microorganisms (GCM) 10K type strain sequencing project: providing services to taxonomists for standard genome sequencing and annotation.</title>
        <authorList>
            <consortium name="The Broad Institute Genomics Platform"/>
            <consortium name="The Broad Institute Genome Sequencing Center for Infectious Disease"/>
            <person name="Wu L."/>
            <person name="Ma J."/>
        </authorList>
    </citation>
    <scope>NUCLEOTIDE SEQUENCE [LARGE SCALE GENOMIC DNA]</scope>
    <source>
        <strain evidence="11">CGMCC 1.15942</strain>
    </source>
</reference>
<keyword evidence="11" id="KW-1185">Reference proteome</keyword>
<protein>
    <recommendedName>
        <fullName evidence="8">Indole-3-glycerol phosphate synthase</fullName>
        <shortName evidence="8">IGPS</shortName>
        <ecNumber evidence="8">4.1.1.48</ecNumber>
    </recommendedName>
</protein>
<dbReference type="PANTHER" id="PTHR22854:SF2">
    <property type="entry name" value="INDOLE-3-GLYCEROL-PHOSPHATE SYNTHASE"/>
    <property type="match status" value="1"/>
</dbReference>
<comment type="catalytic activity">
    <reaction evidence="1 8">
        <text>1-(2-carboxyphenylamino)-1-deoxy-D-ribulose 5-phosphate + H(+) = (1S,2R)-1-C-(indol-3-yl)glycerol 3-phosphate + CO2 + H2O</text>
        <dbReference type="Rhea" id="RHEA:23476"/>
        <dbReference type="ChEBI" id="CHEBI:15377"/>
        <dbReference type="ChEBI" id="CHEBI:15378"/>
        <dbReference type="ChEBI" id="CHEBI:16526"/>
        <dbReference type="ChEBI" id="CHEBI:58613"/>
        <dbReference type="ChEBI" id="CHEBI:58866"/>
        <dbReference type="EC" id="4.1.1.48"/>
    </reaction>
</comment>
<dbReference type="InterPro" id="IPR001468">
    <property type="entry name" value="Indole-3-GlycerolPSynthase_CS"/>
</dbReference>
<evidence type="ECO:0000256" key="4">
    <source>
        <dbReference type="ARBA" id="ARBA00022793"/>
    </source>
</evidence>
<dbReference type="PANTHER" id="PTHR22854">
    <property type="entry name" value="TRYPTOPHAN BIOSYNTHESIS PROTEIN"/>
    <property type="match status" value="1"/>
</dbReference>
<keyword evidence="7 8" id="KW-0456">Lyase</keyword>
<dbReference type="PROSITE" id="PS00614">
    <property type="entry name" value="IGPS"/>
    <property type="match status" value="1"/>
</dbReference>
<keyword evidence="3 8" id="KW-0028">Amino-acid biosynthesis</keyword>
<evidence type="ECO:0000256" key="1">
    <source>
        <dbReference type="ARBA" id="ARBA00001633"/>
    </source>
</evidence>
<dbReference type="RefSeq" id="WP_088270199.1">
    <property type="nucleotide sequence ID" value="NZ_BMKI01000004.1"/>
</dbReference>
<dbReference type="InterPro" id="IPR011060">
    <property type="entry name" value="RibuloseP-bd_barrel"/>
</dbReference>
<dbReference type="InterPro" id="IPR013785">
    <property type="entry name" value="Aldolase_TIM"/>
</dbReference>
<comment type="caution">
    <text evidence="10">The sequence shown here is derived from an EMBL/GenBank/DDBJ whole genome shotgun (WGS) entry which is preliminary data.</text>
</comment>
<keyword evidence="4 8" id="KW-0210">Decarboxylase</keyword>
<dbReference type="HAMAP" id="MF_00134_B">
    <property type="entry name" value="IGPS_B"/>
    <property type="match status" value="1"/>
</dbReference>
<dbReference type="InterPro" id="IPR045186">
    <property type="entry name" value="Indole-3-glycerol_P_synth"/>
</dbReference>
<dbReference type="Pfam" id="PF00218">
    <property type="entry name" value="IGPS"/>
    <property type="match status" value="1"/>
</dbReference>
<feature type="domain" description="Indole-3-glycerol phosphate synthase" evidence="9">
    <location>
        <begin position="6"/>
        <end position="248"/>
    </location>
</feature>
<dbReference type="EMBL" id="BMKI01000004">
    <property type="protein sequence ID" value="GGC91921.1"/>
    <property type="molecule type" value="Genomic_DNA"/>
</dbReference>
<dbReference type="CDD" id="cd00331">
    <property type="entry name" value="IGPS"/>
    <property type="match status" value="1"/>
</dbReference>
<dbReference type="NCBIfam" id="NF001377">
    <property type="entry name" value="PRK00278.2-4"/>
    <property type="match status" value="1"/>
</dbReference>
<comment type="pathway">
    <text evidence="2 8">Amino-acid biosynthesis; L-tryptophan biosynthesis; L-tryptophan from chorismate: step 4/5.</text>
</comment>
<evidence type="ECO:0000256" key="2">
    <source>
        <dbReference type="ARBA" id="ARBA00004696"/>
    </source>
</evidence>
<evidence type="ECO:0000256" key="6">
    <source>
        <dbReference type="ARBA" id="ARBA00023141"/>
    </source>
</evidence>
<evidence type="ECO:0000256" key="8">
    <source>
        <dbReference type="HAMAP-Rule" id="MF_00134"/>
    </source>
</evidence>
<evidence type="ECO:0000313" key="11">
    <source>
        <dbReference type="Proteomes" id="UP000630615"/>
    </source>
</evidence>
<keyword evidence="6 8" id="KW-0057">Aromatic amino acid biosynthesis</keyword>